<evidence type="ECO:0000313" key="1">
    <source>
        <dbReference type="EMBL" id="KGT95295.1"/>
    </source>
</evidence>
<proteinExistence type="predicted"/>
<gene>
    <name evidence="1" type="ORF">NG99_04555</name>
</gene>
<sequence length="115" mass="12628">MDNMLNPDTGDYTGTRTKGLENAAQMRLKTPLGSWLFNAAIGSRLHQLPRKDTEQTRALAEQYAFQALQPLVTDGRATAVNVTATQTRTGWIDLVVRITEASGQVATFEHPVKVS</sequence>
<dbReference type="eggNOG" id="COG4381">
    <property type="taxonomic scope" value="Bacteria"/>
</dbReference>
<accession>A0A0A3Z8U7</accession>
<reference evidence="1 2" key="1">
    <citation type="submission" date="2014-10" db="EMBL/GenBank/DDBJ databases">
        <title>Genome sequence of Erwinia typographi M043b.</title>
        <authorList>
            <person name="Chan K.-G."/>
            <person name="Tan W.-S."/>
        </authorList>
    </citation>
    <scope>NUCLEOTIDE SEQUENCE [LARGE SCALE GENOMIC DNA]</scope>
    <source>
        <strain evidence="1 2">M043b</strain>
    </source>
</reference>
<comment type="caution">
    <text evidence="1">The sequence shown here is derived from an EMBL/GenBank/DDBJ whole genome shotgun (WGS) entry which is preliminary data.</text>
</comment>
<name>A0A0A3Z8U7_9GAMM</name>
<dbReference type="EMBL" id="JRUQ01000018">
    <property type="protein sequence ID" value="KGT95295.1"/>
    <property type="molecule type" value="Genomic_DNA"/>
</dbReference>
<dbReference type="STRING" id="371042.NG99_04555"/>
<organism evidence="1 2">
    <name type="scientific">Erwinia typographi</name>
    <dbReference type="NCBI Taxonomy" id="371042"/>
    <lineage>
        <taxon>Bacteria</taxon>
        <taxon>Pseudomonadati</taxon>
        <taxon>Pseudomonadota</taxon>
        <taxon>Gammaproteobacteria</taxon>
        <taxon>Enterobacterales</taxon>
        <taxon>Erwiniaceae</taxon>
        <taxon>Erwinia</taxon>
    </lineage>
</organism>
<dbReference type="Proteomes" id="UP000030351">
    <property type="component" value="Unassembled WGS sequence"/>
</dbReference>
<protein>
    <submittedName>
        <fullName evidence="1">Phage GP46 family protein</fullName>
    </submittedName>
</protein>
<dbReference type="SUPFAM" id="SSF160719">
    <property type="entry name" value="gpW/gp25-like"/>
    <property type="match status" value="1"/>
</dbReference>
<dbReference type="AlphaFoldDB" id="A0A0A3Z8U7"/>
<evidence type="ECO:0000313" key="2">
    <source>
        <dbReference type="Proteomes" id="UP000030351"/>
    </source>
</evidence>
<dbReference type="InterPro" id="IPR010877">
    <property type="entry name" value="Phage_Mu_Gp46"/>
</dbReference>
<keyword evidence="2" id="KW-1185">Reference proteome</keyword>
<dbReference type="Pfam" id="PF07409">
    <property type="entry name" value="GP46"/>
    <property type="match status" value="1"/>
</dbReference>